<dbReference type="GO" id="GO:0035556">
    <property type="term" value="P:intracellular signal transduction"/>
    <property type="evidence" value="ECO:0007669"/>
    <property type="project" value="InterPro"/>
</dbReference>
<dbReference type="FunFam" id="3.10.20.230:FF:000018">
    <property type="entry name" value="Echinoderm microtubule-associated protein-like CG42247"/>
    <property type="match status" value="1"/>
</dbReference>
<evidence type="ECO:0000256" key="1">
    <source>
        <dbReference type="ARBA" id="ARBA00004245"/>
    </source>
</evidence>
<evidence type="ECO:0000259" key="8">
    <source>
        <dbReference type="PROSITE" id="PS50309"/>
    </source>
</evidence>
<feature type="compositionally biased region" description="Low complexity" evidence="7">
    <location>
        <begin position="62"/>
        <end position="81"/>
    </location>
</feature>
<comment type="caution">
    <text evidence="9">The sequence shown here is derived from an EMBL/GenBank/DDBJ whole genome shotgun (WGS) entry which is preliminary data.</text>
</comment>
<evidence type="ECO:0000256" key="2">
    <source>
        <dbReference type="ARBA" id="ARBA00004316"/>
    </source>
</evidence>
<dbReference type="GO" id="GO:0042461">
    <property type="term" value="P:photoreceptor cell development"/>
    <property type="evidence" value="ECO:0007669"/>
    <property type="project" value="TreeGrafter"/>
</dbReference>
<evidence type="ECO:0000256" key="6">
    <source>
        <dbReference type="ARBA" id="ARBA00023273"/>
    </source>
</evidence>
<feature type="region of interest" description="Disordered" evidence="7">
    <location>
        <begin position="1"/>
        <end position="205"/>
    </location>
</feature>
<evidence type="ECO:0000256" key="7">
    <source>
        <dbReference type="SAM" id="MobiDB-lite"/>
    </source>
</evidence>
<sequence length="332" mass="34869">MLAPQVLVQPSSRAPSRLQEHLEAEAAAAAAAEGGLGDDSDSALAAADGDDASERADEAGAPEDAAGAAPQPRPPSQAQQRGSGGGGGAGKGAASAGRHAHAHALANGTGPGPAAGNGLHAPRGRAPRDSRSSEDEDFDDDFADADHLHQQQQQQRGRRAGPARRGGFWGQSRPPSPGGSALDMGDPAAGDAALRPKSRADGGANMAASKYSNLSYWRARKVTFYRNGDPFFPGVEFRFKPGRDISSIEAMLDKLSLRMDLPRGARYLFSMDGERRLSLEELEDGGSYVVSSYKTFKVSARGRLPLELTRLRGALPSFLVPTFFVSVQDLQP</sequence>
<feature type="compositionally biased region" description="Low complexity" evidence="7">
    <location>
        <begin position="92"/>
        <end position="108"/>
    </location>
</feature>
<evidence type="ECO:0000256" key="4">
    <source>
        <dbReference type="ARBA" id="ARBA00022737"/>
    </source>
</evidence>
<keyword evidence="3" id="KW-0963">Cytoplasm</keyword>
<keyword evidence="4" id="KW-0677">Repeat</keyword>
<feature type="domain" description="Doublecortin" evidence="8">
    <location>
        <begin position="220"/>
        <end position="302"/>
    </location>
</feature>
<evidence type="ECO:0000313" key="10">
    <source>
        <dbReference type="Proteomes" id="UP001378592"/>
    </source>
</evidence>
<dbReference type="PROSITE" id="PS50309">
    <property type="entry name" value="DC"/>
    <property type="match status" value="1"/>
</dbReference>
<dbReference type="SUPFAM" id="SSF89837">
    <property type="entry name" value="Doublecortin (DC)"/>
    <property type="match status" value="1"/>
</dbReference>
<keyword evidence="10" id="KW-1185">Reference proteome</keyword>
<dbReference type="GO" id="GO:0005930">
    <property type="term" value="C:axoneme"/>
    <property type="evidence" value="ECO:0007669"/>
    <property type="project" value="TreeGrafter"/>
</dbReference>
<comment type="subcellular location">
    <subcellularLocation>
        <location evidence="2">Cell projection</location>
    </subcellularLocation>
    <subcellularLocation>
        <location evidence="1">Cytoplasm</location>
        <location evidence="1">Cytoskeleton</location>
    </subcellularLocation>
</comment>
<feature type="compositionally biased region" description="Acidic residues" evidence="7">
    <location>
        <begin position="134"/>
        <end position="143"/>
    </location>
</feature>
<evidence type="ECO:0000256" key="5">
    <source>
        <dbReference type="ARBA" id="ARBA00023212"/>
    </source>
</evidence>
<dbReference type="Pfam" id="PF03607">
    <property type="entry name" value="DCX"/>
    <property type="match status" value="1"/>
</dbReference>
<dbReference type="AlphaFoldDB" id="A0AAN9VF51"/>
<proteinExistence type="predicted"/>
<protein>
    <recommendedName>
        <fullName evidence="8">Doublecortin domain-containing protein</fullName>
    </recommendedName>
</protein>
<dbReference type="Gene3D" id="3.10.20.230">
    <property type="entry name" value="Doublecortin domain"/>
    <property type="match status" value="1"/>
</dbReference>
<feature type="compositionally biased region" description="Gly residues" evidence="7">
    <location>
        <begin position="82"/>
        <end position="91"/>
    </location>
</feature>
<evidence type="ECO:0000313" key="9">
    <source>
        <dbReference type="EMBL" id="KAK7790246.1"/>
    </source>
</evidence>
<dbReference type="GO" id="GO:0008017">
    <property type="term" value="F:microtubule binding"/>
    <property type="evidence" value="ECO:0007669"/>
    <property type="project" value="UniProtKB-ARBA"/>
</dbReference>
<dbReference type="EMBL" id="JAZDUA010000650">
    <property type="protein sequence ID" value="KAK7790246.1"/>
    <property type="molecule type" value="Genomic_DNA"/>
</dbReference>
<dbReference type="InterPro" id="IPR036572">
    <property type="entry name" value="Doublecortin_dom_sf"/>
</dbReference>
<dbReference type="SMART" id="SM00537">
    <property type="entry name" value="DCX"/>
    <property type="match status" value="1"/>
</dbReference>
<dbReference type="GO" id="GO:0043005">
    <property type="term" value="C:neuron projection"/>
    <property type="evidence" value="ECO:0007669"/>
    <property type="project" value="UniProtKB-ARBA"/>
</dbReference>
<dbReference type="InterPro" id="IPR003533">
    <property type="entry name" value="Doublecortin_dom"/>
</dbReference>
<organism evidence="9 10">
    <name type="scientific">Gryllus longicercus</name>
    <dbReference type="NCBI Taxonomy" id="2509291"/>
    <lineage>
        <taxon>Eukaryota</taxon>
        <taxon>Metazoa</taxon>
        <taxon>Ecdysozoa</taxon>
        <taxon>Arthropoda</taxon>
        <taxon>Hexapoda</taxon>
        <taxon>Insecta</taxon>
        <taxon>Pterygota</taxon>
        <taxon>Neoptera</taxon>
        <taxon>Polyneoptera</taxon>
        <taxon>Orthoptera</taxon>
        <taxon>Ensifera</taxon>
        <taxon>Gryllidea</taxon>
        <taxon>Grylloidea</taxon>
        <taxon>Gryllidae</taxon>
        <taxon>Gryllinae</taxon>
        <taxon>Gryllus</taxon>
    </lineage>
</organism>
<dbReference type="PANTHER" id="PTHR23005">
    <property type="entry name" value="RETINITIS PIGMENTOSA 1 PROTEIN"/>
    <property type="match status" value="1"/>
</dbReference>
<keyword evidence="6" id="KW-0966">Cell projection</keyword>
<evidence type="ECO:0000256" key="3">
    <source>
        <dbReference type="ARBA" id="ARBA00022490"/>
    </source>
</evidence>
<gene>
    <name evidence="9" type="ORF">R5R35_001048</name>
</gene>
<dbReference type="PANTHER" id="PTHR23005:SF4">
    <property type="entry name" value="OXYGEN-REGULATED PROTEIN 1"/>
    <property type="match status" value="1"/>
</dbReference>
<reference evidence="9 10" key="1">
    <citation type="submission" date="2024-03" db="EMBL/GenBank/DDBJ databases">
        <title>The genome assembly and annotation of the cricket Gryllus longicercus Weissman &amp; Gray.</title>
        <authorList>
            <person name="Szrajer S."/>
            <person name="Gray D."/>
            <person name="Ylla G."/>
        </authorList>
    </citation>
    <scope>NUCLEOTIDE SEQUENCE [LARGE SCALE GENOMIC DNA]</scope>
    <source>
        <strain evidence="9">DAG 2021-001</strain>
        <tissue evidence="9">Whole body minus gut</tissue>
    </source>
</reference>
<name>A0AAN9VF51_9ORTH</name>
<dbReference type="Proteomes" id="UP001378592">
    <property type="component" value="Unassembled WGS sequence"/>
</dbReference>
<accession>A0AAN9VF51</accession>
<dbReference type="GO" id="GO:0035082">
    <property type="term" value="P:axoneme assembly"/>
    <property type="evidence" value="ECO:0007669"/>
    <property type="project" value="TreeGrafter"/>
</dbReference>
<keyword evidence="5" id="KW-0206">Cytoskeleton</keyword>